<evidence type="ECO:0000256" key="6">
    <source>
        <dbReference type="ARBA" id="ARBA00023125"/>
    </source>
</evidence>
<dbReference type="Gene3D" id="3.30.160.60">
    <property type="entry name" value="Classic Zinc Finger"/>
    <property type="match status" value="4"/>
</dbReference>
<dbReference type="GO" id="GO:0005667">
    <property type="term" value="C:transcription regulator complex"/>
    <property type="evidence" value="ECO:0007669"/>
    <property type="project" value="TreeGrafter"/>
</dbReference>
<dbReference type="PANTHER" id="PTHR14003:SF8">
    <property type="entry name" value="ZINC FINGER PROTEIN 42 HOMOLOG"/>
    <property type="match status" value="1"/>
</dbReference>
<dbReference type="GO" id="GO:0000981">
    <property type="term" value="F:DNA-binding transcription factor activity, RNA polymerase II-specific"/>
    <property type="evidence" value="ECO:0007669"/>
    <property type="project" value="TreeGrafter"/>
</dbReference>
<dbReference type="InterPro" id="IPR036236">
    <property type="entry name" value="Znf_C2H2_sf"/>
</dbReference>
<feature type="domain" description="C2H2-type" evidence="10">
    <location>
        <begin position="243"/>
        <end position="272"/>
    </location>
</feature>
<dbReference type="FunFam" id="3.30.160.60:FF:000145">
    <property type="entry name" value="Zinc finger protein 574"/>
    <property type="match status" value="1"/>
</dbReference>
<keyword evidence="12" id="KW-1185">Reference proteome</keyword>
<dbReference type="PROSITE" id="PS00028">
    <property type="entry name" value="ZINC_FINGER_C2H2_1"/>
    <property type="match status" value="3"/>
</dbReference>
<dbReference type="Proteomes" id="UP000475037">
    <property type="component" value="Unassembled WGS sequence"/>
</dbReference>
<keyword evidence="4 8" id="KW-0863">Zinc-finger</keyword>
<evidence type="ECO:0000256" key="1">
    <source>
        <dbReference type="ARBA" id="ARBA00004123"/>
    </source>
</evidence>
<name>A0A6G1ALC1_CROCR</name>
<sequence length="304" mass="34487">MDQQVKERAKTCDEKRLGRRAFSGDKPKPSKPRPAQQEPPDMLWDLEDNGVFFETSHLVVGEDSFSDCYIECIIRGEFSEPILEEDSLKSLTYLEEGSEQELSQQVLTASSLLEKSLKSGQKGAKQELSQQTGGENSQPEYSEYVTGKKLSPEGIPGTHVSDPKQFAEFARKKSPKNKKCDTPERIVCPHSGCTKKLKNRASLRKHLLVHAPRDHVCAECGKAFSEGAKLKRHFLVHTGERPFRCTFEGCGKRFSLDYNLRTHVRIHTGEKRFVCPFESCHKRFVQSNNLKVHILTHAKTNKNQ</sequence>
<dbReference type="GO" id="GO:0000978">
    <property type="term" value="F:RNA polymerase II cis-regulatory region sequence-specific DNA binding"/>
    <property type="evidence" value="ECO:0007669"/>
    <property type="project" value="TreeGrafter"/>
</dbReference>
<feature type="non-terminal residue" evidence="11">
    <location>
        <position position="304"/>
    </location>
</feature>
<keyword evidence="2" id="KW-0479">Metal-binding</keyword>
<feature type="region of interest" description="Disordered" evidence="9">
    <location>
        <begin position="118"/>
        <end position="143"/>
    </location>
</feature>
<keyword evidence="3" id="KW-0677">Repeat</keyword>
<evidence type="ECO:0000256" key="2">
    <source>
        <dbReference type="ARBA" id="ARBA00022723"/>
    </source>
</evidence>
<comment type="caution">
    <text evidence="11">The sequence shown here is derived from an EMBL/GenBank/DDBJ whole genome shotgun (WGS) entry which is preliminary data.</text>
</comment>
<evidence type="ECO:0000256" key="7">
    <source>
        <dbReference type="ARBA" id="ARBA00023242"/>
    </source>
</evidence>
<dbReference type="InterPro" id="IPR013087">
    <property type="entry name" value="Znf_C2H2_type"/>
</dbReference>
<feature type="region of interest" description="Disordered" evidence="9">
    <location>
        <begin position="1"/>
        <end position="41"/>
    </location>
</feature>
<dbReference type="EMBL" id="VOAJ01005086">
    <property type="protein sequence ID" value="KAF0875943.1"/>
    <property type="molecule type" value="Genomic_DNA"/>
</dbReference>
<keyword evidence="5" id="KW-0862">Zinc</keyword>
<dbReference type="PANTHER" id="PTHR14003">
    <property type="entry name" value="TRANSCRIPTIONAL REPRESSOR PROTEIN YY"/>
    <property type="match status" value="1"/>
</dbReference>
<evidence type="ECO:0000256" key="8">
    <source>
        <dbReference type="PROSITE-ProRule" id="PRU00042"/>
    </source>
</evidence>
<accession>A0A6G1ALC1</accession>
<feature type="domain" description="C2H2-type" evidence="10">
    <location>
        <begin position="215"/>
        <end position="242"/>
    </location>
</feature>
<reference evidence="11 12" key="1">
    <citation type="submission" date="2019-11" db="EMBL/GenBank/DDBJ databases">
        <authorList>
            <person name="Yang C."/>
            <person name="Li F."/>
        </authorList>
    </citation>
    <scope>NUCLEOTIDE SEQUENCE [LARGE SCALE GENOMIC DNA]</scope>
    <source>
        <strain evidence="11">KB4526</strain>
        <tissue evidence="11">Muscle</tissue>
    </source>
</reference>
<dbReference type="GO" id="GO:0031519">
    <property type="term" value="C:PcG protein complex"/>
    <property type="evidence" value="ECO:0007669"/>
    <property type="project" value="TreeGrafter"/>
</dbReference>
<evidence type="ECO:0000256" key="3">
    <source>
        <dbReference type="ARBA" id="ARBA00022737"/>
    </source>
</evidence>
<dbReference type="SMART" id="SM00355">
    <property type="entry name" value="ZnF_C2H2"/>
    <property type="match status" value="4"/>
</dbReference>
<evidence type="ECO:0000256" key="9">
    <source>
        <dbReference type="SAM" id="MobiDB-lite"/>
    </source>
</evidence>
<comment type="subcellular location">
    <subcellularLocation>
        <location evidence="1">Nucleus</location>
    </subcellularLocation>
</comment>
<keyword evidence="6" id="KW-0238">DNA-binding</keyword>
<keyword evidence="7" id="KW-0539">Nucleus</keyword>
<evidence type="ECO:0000256" key="4">
    <source>
        <dbReference type="ARBA" id="ARBA00022771"/>
    </source>
</evidence>
<feature type="domain" description="C2H2-type" evidence="10">
    <location>
        <begin position="273"/>
        <end position="302"/>
    </location>
</feature>
<dbReference type="GO" id="GO:0008270">
    <property type="term" value="F:zinc ion binding"/>
    <property type="evidence" value="ECO:0007669"/>
    <property type="project" value="UniProtKB-KW"/>
</dbReference>
<feature type="compositionally biased region" description="Polar residues" evidence="9">
    <location>
        <begin position="127"/>
        <end position="140"/>
    </location>
</feature>
<dbReference type="AlphaFoldDB" id="A0A6G1ALC1"/>
<evidence type="ECO:0000259" key="10">
    <source>
        <dbReference type="PROSITE" id="PS50157"/>
    </source>
</evidence>
<evidence type="ECO:0000313" key="12">
    <source>
        <dbReference type="Proteomes" id="UP000475037"/>
    </source>
</evidence>
<dbReference type="FunFam" id="3.30.160.60:FF:000163">
    <property type="entry name" value="transcriptional repressor protein YY1"/>
    <property type="match status" value="1"/>
</dbReference>
<dbReference type="SUPFAM" id="SSF57667">
    <property type="entry name" value="beta-beta-alpha zinc fingers"/>
    <property type="match status" value="3"/>
</dbReference>
<evidence type="ECO:0000256" key="5">
    <source>
        <dbReference type="ARBA" id="ARBA00022833"/>
    </source>
</evidence>
<feature type="compositionally biased region" description="Basic and acidic residues" evidence="9">
    <location>
        <begin position="1"/>
        <end position="28"/>
    </location>
</feature>
<dbReference type="PROSITE" id="PS50157">
    <property type="entry name" value="ZINC_FINGER_C2H2_2"/>
    <property type="match status" value="3"/>
</dbReference>
<dbReference type="Pfam" id="PF00096">
    <property type="entry name" value="zf-C2H2"/>
    <property type="match status" value="3"/>
</dbReference>
<protein>
    <submittedName>
        <fullName evidence="11">ZFP42 protein</fullName>
    </submittedName>
</protein>
<dbReference type="FunFam" id="3.30.160.60:FF:000104">
    <property type="entry name" value="Transcriptional repressor protein YY1"/>
    <property type="match status" value="1"/>
</dbReference>
<dbReference type="GO" id="GO:0000785">
    <property type="term" value="C:chromatin"/>
    <property type="evidence" value="ECO:0007669"/>
    <property type="project" value="TreeGrafter"/>
</dbReference>
<gene>
    <name evidence="11" type="primary">Zfp42</name>
    <name evidence="11" type="ORF">FOF47_R22309</name>
</gene>
<feature type="non-terminal residue" evidence="11">
    <location>
        <position position="1"/>
    </location>
</feature>
<evidence type="ECO:0000313" key="11">
    <source>
        <dbReference type="EMBL" id="KAF0875943.1"/>
    </source>
</evidence>
<organism evidence="11 12">
    <name type="scientific">Crocuta crocuta</name>
    <name type="common">Spotted hyena</name>
    <dbReference type="NCBI Taxonomy" id="9678"/>
    <lineage>
        <taxon>Eukaryota</taxon>
        <taxon>Metazoa</taxon>
        <taxon>Chordata</taxon>
        <taxon>Craniata</taxon>
        <taxon>Vertebrata</taxon>
        <taxon>Euteleostomi</taxon>
        <taxon>Mammalia</taxon>
        <taxon>Eutheria</taxon>
        <taxon>Laurasiatheria</taxon>
        <taxon>Carnivora</taxon>
        <taxon>Feliformia</taxon>
        <taxon>Hyaenidae</taxon>
        <taxon>Crocuta</taxon>
    </lineage>
</organism>
<proteinExistence type="predicted"/>